<dbReference type="CDD" id="cd05233">
    <property type="entry name" value="SDR_c"/>
    <property type="match status" value="1"/>
</dbReference>
<dbReference type="InterPro" id="IPR050259">
    <property type="entry name" value="SDR"/>
</dbReference>
<feature type="transmembrane region" description="Helical" evidence="2">
    <location>
        <begin position="222"/>
        <end position="244"/>
    </location>
</feature>
<dbReference type="PRINTS" id="PR00080">
    <property type="entry name" value="SDRFAMILY"/>
</dbReference>
<dbReference type="PROSITE" id="PS00061">
    <property type="entry name" value="ADH_SHORT"/>
    <property type="match status" value="1"/>
</dbReference>
<dbReference type="PANTHER" id="PTHR42879:SF2">
    <property type="entry name" value="3-OXOACYL-[ACYL-CARRIER-PROTEIN] REDUCTASE FABG"/>
    <property type="match status" value="1"/>
</dbReference>
<protein>
    <submittedName>
        <fullName evidence="4">SDR family NAD(P)-dependent oxidoreductase</fullName>
    </submittedName>
</protein>
<evidence type="ECO:0000313" key="4">
    <source>
        <dbReference type="EMBL" id="MDF8334591.1"/>
    </source>
</evidence>
<sequence length="254" mass="26131">MDLGLTGKIAVVTGASNGIGRATARLLAQEGAHVVMMARRPDVLEEARAAIAAEGSVEAIAIDVCDSPAYATALEEVAARHGAIQILVNNAGAGQFAPIEALSDEAFAEAYRLNVFAPFASMRTVFPIMERQGGGAIVNVTSIMGVRAQTMSSSYASSKAALNHLNAVAAVEGAPKGIRVNTLQVGSIMTEGTETYRQAHPAEAARVTSAIPLGRWGRPEEIAAGIAFLVSAPASFVAGAVLAIDGALAVQFPY</sequence>
<dbReference type="Gene3D" id="3.40.50.720">
    <property type="entry name" value="NAD(P)-binding Rossmann-like Domain"/>
    <property type="match status" value="1"/>
</dbReference>
<proteinExistence type="inferred from homology"/>
<dbReference type="RefSeq" id="WP_277279366.1">
    <property type="nucleotide sequence ID" value="NZ_JAROCY010000015.1"/>
</dbReference>
<comment type="caution">
    <text evidence="4">The sequence shown here is derived from an EMBL/GenBank/DDBJ whole genome shotgun (WGS) entry which is preliminary data.</text>
</comment>
<keyword evidence="2" id="KW-1133">Transmembrane helix</keyword>
<evidence type="ECO:0000313" key="5">
    <source>
        <dbReference type="Proteomes" id="UP001222770"/>
    </source>
</evidence>
<feature type="domain" description="Ketoreductase" evidence="3">
    <location>
        <begin position="8"/>
        <end position="192"/>
    </location>
</feature>
<dbReference type="PRINTS" id="PR00081">
    <property type="entry name" value="GDHRDH"/>
</dbReference>
<dbReference type="InterPro" id="IPR020904">
    <property type="entry name" value="Sc_DH/Rdtase_CS"/>
</dbReference>
<dbReference type="Pfam" id="PF13561">
    <property type="entry name" value="adh_short_C2"/>
    <property type="match status" value="1"/>
</dbReference>
<evidence type="ECO:0000259" key="3">
    <source>
        <dbReference type="SMART" id="SM00822"/>
    </source>
</evidence>
<keyword evidence="2" id="KW-0812">Transmembrane</keyword>
<dbReference type="InterPro" id="IPR002347">
    <property type="entry name" value="SDR_fam"/>
</dbReference>
<organism evidence="4 5">
    <name type="scientific">Novosphingobium cyanobacteriorum</name>
    <dbReference type="NCBI Taxonomy" id="3024215"/>
    <lineage>
        <taxon>Bacteria</taxon>
        <taxon>Pseudomonadati</taxon>
        <taxon>Pseudomonadota</taxon>
        <taxon>Alphaproteobacteria</taxon>
        <taxon>Sphingomonadales</taxon>
        <taxon>Sphingomonadaceae</taxon>
        <taxon>Novosphingobium</taxon>
    </lineage>
</organism>
<dbReference type="EMBL" id="JAROCY010000015">
    <property type="protein sequence ID" value="MDF8334591.1"/>
    <property type="molecule type" value="Genomic_DNA"/>
</dbReference>
<dbReference type="SMART" id="SM00822">
    <property type="entry name" value="PKS_KR"/>
    <property type="match status" value="1"/>
</dbReference>
<dbReference type="InterPro" id="IPR057326">
    <property type="entry name" value="KR_dom"/>
</dbReference>
<evidence type="ECO:0000256" key="1">
    <source>
        <dbReference type="ARBA" id="ARBA00006484"/>
    </source>
</evidence>
<dbReference type="SUPFAM" id="SSF51735">
    <property type="entry name" value="NAD(P)-binding Rossmann-fold domains"/>
    <property type="match status" value="1"/>
</dbReference>
<reference evidence="4 5" key="1">
    <citation type="submission" date="2023-03" db="EMBL/GenBank/DDBJ databases">
        <title>Novosphingobium cyanobacteriorum sp. nov., isolated from a eutrophic reservoir during the Microcystis bloom period.</title>
        <authorList>
            <person name="Kang M."/>
            <person name="Le V."/>
            <person name="Ko S.-R."/>
            <person name="Lee S.-A."/>
            <person name="Ahn C.-Y."/>
        </authorList>
    </citation>
    <scope>NUCLEOTIDE SEQUENCE [LARGE SCALE GENOMIC DNA]</scope>
    <source>
        <strain evidence="4 5">HBC54</strain>
    </source>
</reference>
<dbReference type="InterPro" id="IPR036291">
    <property type="entry name" value="NAD(P)-bd_dom_sf"/>
</dbReference>
<name>A0ABT6CLC6_9SPHN</name>
<keyword evidence="2" id="KW-0472">Membrane</keyword>
<gene>
    <name evidence="4" type="ORF">POM99_15390</name>
</gene>
<dbReference type="PANTHER" id="PTHR42879">
    <property type="entry name" value="3-OXOACYL-(ACYL-CARRIER-PROTEIN) REDUCTASE"/>
    <property type="match status" value="1"/>
</dbReference>
<dbReference type="Proteomes" id="UP001222770">
    <property type="component" value="Unassembled WGS sequence"/>
</dbReference>
<keyword evidence="5" id="KW-1185">Reference proteome</keyword>
<evidence type="ECO:0000256" key="2">
    <source>
        <dbReference type="SAM" id="Phobius"/>
    </source>
</evidence>
<accession>A0ABT6CLC6</accession>
<comment type="similarity">
    <text evidence="1">Belongs to the short-chain dehydrogenases/reductases (SDR) family.</text>
</comment>